<proteinExistence type="predicted"/>
<dbReference type="Gene3D" id="3.40.33.10">
    <property type="entry name" value="CAP"/>
    <property type="match status" value="1"/>
</dbReference>
<protein>
    <submittedName>
        <fullName evidence="2">SCP domain-containing protein</fullName>
    </submittedName>
</protein>
<dbReference type="WBParaSite" id="MCU_008875-RA">
    <property type="protein sequence ID" value="MCU_008875-RA"/>
    <property type="gene ID" value="MCU_008875"/>
</dbReference>
<feature type="signal peptide" evidence="1">
    <location>
        <begin position="1"/>
        <end position="16"/>
    </location>
</feature>
<dbReference type="InterPro" id="IPR035940">
    <property type="entry name" value="CAP_sf"/>
</dbReference>
<evidence type="ECO:0000256" key="1">
    <source>
        <dbReference type="SAM" id="SignalP"/>
    </source>
</evidence>
<dbReference type="SUPFAM" id="SSF55797">
    <property type="entry name" value="PR-1-like"/>
    <property type="match status" value="1"/>
</dbReference>
<name>A0A5K3FM10_MESCO</name>
<organism evidence="2">
    <name type="scientific">Mesocestoides corti</name>
    <name type="common">Flatworm</name>
    <dbReference type="NCBI Taxonomy" id="53468"/>
    <lineage>
        <taxon>Eukaryota</taxon>
        <taxon>Metazoa</taxon>
        <taxon>Spiralia</taxon>
        <taxon>Lophotrochozoa</taxon>
        <taxon>Platyhelminthes</taxon>
        <taxon>Cestoda</taxon>
        <taxon>Eucestoda</taxon>
        <taxon>Cyclophyllidea</taxon>
        <taxon>Mesocestoididae</taxon>
        <taxon>Mesocestoides</taxon>
    </lineage>
</organism>
<feature type="chain" id="PRO_5024321605" evidence="1">
    <location>
        <begin position="17"/>
        <end position="164"/>
    </location>
</feature>
<evidence type="ECO:0000313" key="2">
    <source>
        <dbReference type="WBParaSite" id="MCU_008875-RA"/>
    </source>
</evidence>
<reference evidence="2" key="1">
    <citation type="submission" date="2019-11" db="UniProtKB">
        <authorList>
            <consortium name="WormBaseParasite"/>
        </authorList>
    </citation>
    <scope>IDENTIFICATION</scope>
</reference>
<keyword evidence="1" id="KW-0732">Signal</keyword>
<accession>A0A5K3FM10</accession>
<dbReference type="AlphaFoldDB" id="A0A5K3FM10"/>
<sequence length="164" mass="18241">MKNIIKAVMLISIAAADFPSEDEQQEIVEMHREKGQFVEPPASISLLMDYDSELGNSVSELMANCSTNAPYLTSFRREDSMVFDEQSASSNPKYINAFDDYKRTTFCHHYMQVLYATSSVVGNARQHCADPLGSLKSTYLTACLTQPVEDRVDGRPHDSGPSCS</sequence>